<evidence type="ECO:0000313" key="2">
    <source>
        <dbReference type="Proteomes" id="UP001054837"/>
    </source>
</evidence>
<reference evidence="1 2" key="1">
    <citation type="submission" date="2021-06" db="EMBL/GenBank/DDBJ databases">
        <title>Caerostris darwini draft genome.</title>
        <authorList>
            <person name="Kono N."/>
            <person name="Arakawa K."/>
        </authorList>
    </citation>
    <scope>NUCLEOTIDE SEQUENCE [LARGE SCALE GENOMIC DNA]</scope>
</reference>
<keyword evidence="2" id="KW-1185">Reference proteome</keyword>
<gene>
    <name evidence="1" type="ORF">CDAR_491871</name>
</gene>
<dbReference type="EMBL" id="BPLQ01001016">
    <property type="protein sequence ID" value="GIX77483.1"/>
    <property type="molecule type" value="Genomic_DNA"/>
</dbReference>
<comment type="caution">
    <text evidence="1">The sequence shown here is derived from an EMBL/GenBank/DDBJ whole genome shotgun (WGS) entry which is preliminary data.</text>
</comment>
<proteinExistence type="predicted"/>
<accession>A0AAV4MYZ8</accession>
<name>A0AAV4MYZ8_9ARAC</name>
<dbReference type="AlphaFoldDB" id="A0AAV4MYZ8"/>
<protein>
    <submittedName>
        <fullName evidence="1">Uncharacterized protein</fullName>
    </submittedName>
</protein>
<dbReference type="Proteomes" id="UP001054837">
    <property type="component" value="Unassembled WGS sequence"/>
</dbReference>
<sequence length="93" mass="10456">MGVTVQLRIGASLSSTLFFSSYLLPLNHPPKNRPKVLLELQSIVLNLPAASTAVTLTTEHNRFKNKIKKNPTQNQVGDFRLARQPYAKCTVHW</sequence>
<organism evidence="1 2">
    <name type="scientific">Caerostris darwini</name>
    <dbReference type="NCBI Taxonomy" id="1538125"/>
    <lineage>
        <taxon>Eukaryota</taxon>
        <taxon>Metazoa</taxon>
        <taxon>Ecdysozoa</taxon>
        <taxon>Arthropoda</taxon>
        <taxon>Chelicerata</taxon>
        <taxon>Arachnida</taxon>
        <taxon>Araneae</taxon>
        <taxon>Araneomorphae</taxon>
        <taxon>Entelegynae</taxon>
        <taxon>Araneoidea</taxon>
        <taxon>Araneidae</taxon>
        <taxon>Caerostris</taxon>
    </lineage>
</organism>
<evidence type="ECO:0000313" key="1">
    <source>
        <dbReference type="EMBL" id="GIX77483.1"/>
    </source>
</evidence>